<feature type="transmembrane region" description="Helical" evidence="1">
    <location>
        <begin position="291"/>
        <end position="313"/>
    </location>
</feature>
<feature type="transmembrane region" description="Helical" evidence="1">
    <location>
        <begin position="248"/>
        <end position="271"/>
    </location>
</feature>
<dbReference type="EMBL" id="KV722607">
    <property type="protein sequence ID" value="OCH85127.1"/>
    <property type="molecule type" value="Genomic_DNA"/>
</dbReference>
<gene>
    <name evidence="2" type="ORF">OBBRIDRAFT_798490</name>
</gene>
<keyword evidence="3" id="KW-1185">Reference proteome</keyword>
<keyword evidence="1" id="KW-0472">Membrane</keyword>
<dbReference type="AlphaFoldDB" id="A0A8E2ANB4"/>
<proteinExistence type="predicted"/>
<feature type="transmembrane region" description="Helical" evidence="1">
    <location>
        <begin position="108"/>
        <end position="127"/>
    </location>
</feature>
<protein>
    <submittedName>
        <fullName evidence="2">Uncharacterized protein</fullName>
    </submittedName>
</protein>
<sequence>MSRPVEAVIYPAVYEKGRLYVKAFGVYAVVTSLIGIAMPSTMIRVFNPFLKVIEDALHLPTPSANVTPEQHAFYALAFTFTLAIGGIYATSAWPLWERGGKLLVEVGLWTRLIFAAASWSFCLFTPYGTSFLFLISSIDLLSALLTMWGLGIGFPHIIRGLARTAISTERPVKSSVVKSATQGLVFPRKYDAARVAFLGDAAYAIFGSAFTALYPEAAMRQLGPILKAIEESTGMRHIEPSTIEEQRLLALSLMFSSAIGAIHLVLCGPYWNRGGKALVEASFWTRSIYIAAAYTCCFLTPYGSALLFTVASFDILQILLIKMVAEASWSEFIFGGTEVVSVSKN</sequence>
<organism evidence="2 3">
    <name type="scientific">Obba rivulosa</name>
    <dbReference type="NCBI Taxonomy" id="1052685"/>
    <lineage>
        <taxon>Eukaryota</taxon>
        <taxon>Fungi</taxon>
        <taxon>Dikarya</taxon>
        <taxon>Basidiomycota</taxon>
        <taxon>Agaricomycotina</taxon>
        <taxon>Agaricomycetes</taxon>
        <taxon>Polyporales</taxon>
        <taxon>Gelatoporiaceae</taxon>
        <taxon>Obba</taxon>
    </lineage>
</organism>
<feature type="non-terminal residue" evidence="2">
    <location>
        <position position="1"/>
    </location>
</feature>
<keyword evidence="1" id="KW-0812">Transmembrane</keyword>
<accession>A0A8E2ANB4</accession>
<evidence type="ECO:0000313" key="2">
    <source>
        <dbReference type="EMBL" id="OCH85127.1"/>
    </source>
</evidence>
<feature type="transmembrane region" description="Helical" evidence="1">
    <location>
        <begin position="20"/>
        <end position="38"/>
    </location>
</feature>
<evidence type="ECO:0000256" key="1">
    <source>
        <dbReference type="SAM" id="Phobius"/>
    </source>
</evidence>
<feature type="transmembrane region" description="Helical" evidence="1">
    <location>
        <begin position="133"/>
        <end position="154"/>
    </location>
</feature>
<evidence type="ECO:0000313" key="3">
    <source>
        <dbReference type="Proteomes" id="UP000250043"/>
    </source>
</evidence>
<reference evidence="2 3" key="1">
    <citation type="submission" date="2016-07" db="EMBL/GenBank/DDBJ databases">
        <title>Draft genome of the white-rot fungus Obba rivulosa 3A-2.</title>
        <authorList>
            <consortium name="DOE Joint Genome Institute"/>
            <person name="Miettinen O."/>
            <person name="Riley R."/>
            <person name="Acob R."/>
            <person name="Barry K."/>
            <person name="Cullen D."/>
            <person name="De Vries R."/>
            <person name="Hainaut M."/>
            <person name="Hatakka A."/>
            <person name="Henrissat B."/>
            <person name="Hilden K."/>
            <person name="Kuo R."/>
            <person name="Labutti K."/>
            <person name="Lipzen A."/>
            <person name="Makela M.R."/>
            <person name="Sandor L."/>
            <person name="Spatafora J.W."/>
            <person name="Grigoriev I.V."/>
            <person name="Hibbett D.S."/>
        </authorList>
    </citation>
    <scope>NUCLEOTIDE SEQUENCE [LARGE SCALE GENOMIC DNA]</scope>
    <source>
        <strain evidence="2 3">3A-2</strain>
    </source>
</reference>
<keyword evidence="1" id="KW-1133">Transmembrane helix</keyword>
<dbReference type="Proteomes" id="UP000250043">
    <property type="component" value="Unassembled WGS sequence"/>
</dbReference>
<feature type="transmembrane region" description="Helical" evidence="1">
    <location>
        <begin position="72"/>
        <end position="96"/>
    </location>
</feature>
<dbReference type="OrthoDB" id="2800211at2759"/>
<name>A0A8E2ANB4_9APHY</name>